<organism evidence="2 3">
    <name type="scientific">Kitasatospora purpeofusca</name>
    <dbReference type="NCBI Taxonomy" id="67352"/>
    <lineage>
        <taxon>Bacteria</taxon>
        <taxon>Bacillati</taxon>
        <taxon>Actinomycetota</taxon>
        <taxon>Actinomycetes</taxon>
        <taxon>Kitasatosporales</taxon>
        <taxon>Streptomycetaceae</taxon>
        <taxon>Kitasatospora</taxon>
    </lineage>
</organism>
<dbReference type="EMBL" id="CP108110">
    <property type="protein sequence ID" value="WUQ85335.1"/>
    <property type="molecule type" value="Genomic_DNA"/>
</dbReference>
<accession>A0ABZ1U448</accession>
<evidence type="ECO:0000313" key="3">
    <source>
        <dbReference type="Proteomes" id="UP001432222"/>
    </source>
</evidence>
<name>A0ABZ1U448_9ACTN</name>
<evidence type="ECO:0000259" key="1">
    <source>
        <dbReference type="Pfam" id="PF00561"/>
    </source>
</evidence>
<gene>
    <name evidence="2" type="ORF">OHA16_21645</name>
</gene>
<dbReference type="Pfam" id="PF00561">
    <property type="entry name" value="Abhydrolase_1"/>
    <property type="match status" value="1"/>
</dbReference>
<protein>
    <submittedName>
        <fullName evidence="2">Alpha/beta hydrolase</fullName>
    </submittedName>
</protein>
<reference evidence="2" key="1">
    <citation type="submission" date="2022-10" db="EMBL/GenBank/DDBJ databases">
        <title>The complete genomes of actinobacterial strains from the NBC collection.</title>
        <authorList>
            <person name="Joergensen T.S."/>
            <person name="Alvarez Arevalo M."/>
            <person name="Sterndorff E.B."/>
            <person name="Faurdal D."/>
            <person name="Vuksanovic O."/>
            <person name="Mourched A.-S."/>
            <person name="Charusanti P."/>
            <person name="Shaw S."/>
            <person name="Blin K."/>
            <person name="Weber T."/>
        </authorList>
    </citation>
    <scope>NUCLEOTIDE SEQUENCE</scope>
    <source>
        <strain evidence="2">NBC_00222</strain>
    </source>
</reference>
<dbReference type="RefSeq" id="WP_328956111.1">
    <property type="nucleotide sequence ID" value="NZ_CP108110.1"/>
</dbReference>
<keyword evidence="2" id="KW-0378">Hydrolase</keyword>
<dbReference type="Proteomes" id="UP001432222">
    <property type="component" value="Chromosome"/>
</dbReference>
<dbReference type="PANTHER" id="PTHR43194">
    <property type="entry name" value="HYDROLASE ALPHA/BETA FOLD FAMILY"/>
    <property type="match status" value="1"/>
</dbReference>
<dbReference type="PANTHER" id="PTHR43194:SF2">
    <property type="entry name" value="PEROXISOMAL MEMBRANE PROTEIN LPX1"/>
    <property type="match status" value="1"/>
</dbReference>
<proteinExistence type="predicted"/>
<dbReference type="SUPFAM" id="SSF53474">
    <property type="entry name" value="alpha/beta-Hydrolases"/>
    <property type="match status" value="1"/>
</dbReference>
<evidence type="ECO:0000313" key="2">
    <source>
        <dbReference type="EMBL" id="WUQ85335.1"/>
    </source>
</evidence>
<dbReference type="InterPro" id="IPR000073">
    <property type="entry name" value="AB_hydrolase_1"/>
</dbReference>
<feature type="domain" description="AB hydrolase-1" evidence="1">
    <location>
        <begin position="23"/>
        <end position="140"/>
    </location>
</feature>
<keyword evidence="3" id="KW-1185">Reference proteome</keyword>
<sequence>MTERTVIRDDVTLVCHDRGGDGPPLLLLHGLAGYGGEWDTLARHLGPRFRVVTVDQRGHGASTRRPADVSRAAHVADVVAVIEQLDLGPVTLLGQSYGGHAAMLAAAAHPELVERLVMVEAGPAAASAGTVADIAAWFASWPTPFATASAAVEFLGGGPVGLAWAAGLEERADGRHPRFDPDVMVAALTDNTHRSWWPEWGRIDCPTLVVLAQSTIIDAEQLDRMHRDRPDSVLVSVPGTTHDLHLERPEALVELVEAFVGR</sequence>
<dbReference type="GO" id="GO:0016787">
    <property type="term" value="F:hydrolase activity"/>
    <property type="evidence" value="ECO:0007669"/>
    <property type="project" value="UniProtKB-KW"/>
</dbReference>
<dbReference type="PRINTS" id="PR00111">
    <property type="entry name" value="ABHYDROLASE"/>
</dbReference>
<dbReference type="InterPro" id="IPR050228">
    <property type="entry name" value="Carboxylesterase_BioH"/>
</dbReference>
<dbReference type="InterPro" id="IPR029058">
    <property type="entry name" value="AB_hydrolase_fold"/>
</dbReference>
<dbReference type="Gene3D" id="3.40.50.1820">
    <property type="entry name" value="alpha/beta hydrolase"/>
    <property type="match status" value="1"/>
</dbReference>